<evidence type="ECO:0000259" key="2">
    <source>
        <dbReference type="Pfam" id="PF12680"/>
    </source>
</evidence>
<accession>A0ABP4N556</accession>
<evidence type="ECO:0000313" key="4">
    <source>
        <dbReference type="Proteomes" id="UP001501705"/>
    </source>
</evidence>
<dbReference type="Gene3D" id="3.10.450.50">
    <property type="match status" value="1"/>
</dbReference>
<protein>
    <recommendedName>
        <fullName evidence="2">SnoaL-like domain-containing protein</fullName>
    </recommendedName>
</protein>
<dbReference type="InterPro" id="IPR032710">
    <property type="entry name" value="NTF2-like_dom_sf"/>
</dbReference>
<reference evidence="4" key="1">
    <citation type="journal article" date="2019" name="Int. J. Syst. Evol. Microbiol.">
        <title>The Global Catalogue of Microorganisms (GCM) 10K type strain sequencing project: providing services to taxonomists for standard genome sequencing and annotation.</title>
        <authorList>
            <consortium name="The Broad Institute Genomics Platform"/>
            <consortium name="The Broad Institute Genome Sequencing Center for Infectious Disease"/>
            <person name="Wu L."/>
            <person name="Ma J."/>
        </authorList>
    </citation>
    <scope>NUCLEOTIDE SEQUENCE [LARGE SCALE GENOMIC DNA]</scope>
    <source>
        <strain evidence="4">JCM 15572</strain>
    </source>
</reference>
<sequence length="150" mass="15506">MRMVAVAMGLVLAGCADSGSRAPGAGSGSPSGTPGASAEAGTARDVLPAVQVYVDAVNRGDLDGIVRAFHPDGEIVDVSRTISGDKAIRVWARNEVVGGALRVVRIVERRADGQKLLVHWAPGGTGGFEAHYHFTVRGDRIAAANLQYAS</sequence>
<feature type="region of interest" description="Disordered" evidence="1">
    <location>
        <begin position="21"/>
        <end position="40"/>
    </location>
</feature>
<proteinExistence type="predicted"/>
<dbReference type="PROSITE" id="PS51257">
    <property type="entry name" value="PROKAR_LIPOPROTEIN"/>
    <property type="match status" value="1"/>
</dbReference>
<name>A0ABP4N556_9ACTN</name>
<feature type="domain" description="SnoaL-like" evidence="2">
    <location>
        <begin position="50"/>
        <end position="143"/>
    </location>
</feature>
<comment type="caution">
    <text evidence="3">The sequence shown here is derived from an EMBL/GenBank/DDBJ whole genome shotgun (WGS) entry which is preliminary data.</text>
</comment>
<dbReference type="RefSeq" id="WP_344232200.1">
    <property type="nucleotide sequence ID" value="NZ_BAAAPH010000003.1"/>
</dbReference>
<organism evidence="3 4">
    <name type="scientific">Kribbella hippodromi</name>
    <dbReference type="NCBI Taxonomy" id="434347"/>
    <lineage>
        <taxon>Bacteria</taxon>
        <taxon>Bacillati</taxon>
        <taxon>Actinomycetota</taxon>
        <taxon>Actinomycetes</taxon>
        <taxon>Propionibacteriales</taxon>
        <taxon>Kribbellaceae</taxon>
        <taxon>Kribbella</taxon>
    </lineage>
</organism>
<dbReference type="SUPFAM" id="SSF54427">
    <property type="entry name" value="NTF2-like"/>
    <property type="match status" value="1"/>
</dbReference>
<dbReference type="Pfam" id="PF12680">
    <property type="entry name" value="SnoaL_2"/>
    <property type="match status" value="1"/>
</dbReference>
<evidence type="ECO:0000313" key="3">
    <source>
        <dbReference type="EMBL" id="GAA1555741.1"/>
    </source>
</evidence>
<dbReference type="Proteomes" id="UP001501705">
    <property type="component" value="Unassembled WGS sequence"/>
</dbReference>
<keyword evidence="4" id="KW-1185">Reference proteome</keyword>
<dbReference type="InterPro" id="IPR037401">
    <property type="entry name" value="SnoaL-like"/>
</dbReference>
<evidence type="ECO:0000256" key="1">
    <source>
        <dbReference type="SAM" id="MobiDB-lite"/>
    </source>
</evidence>
<dbReference type="EMBL" id="BAAAPH010000003">
    <property type="protein sequence ID" value="GAA1555741.1"/>
    <property type="molecule type" value="Genomic_DNA"/>
</dbReference>
<gene>
    <name evidence="3" type="ORF">GCM10009804_10770</name>
</gene>